<reference evidence="3 4" key="1">
    <citation type="journal article" date="2021" name="Comput. Struct. Biotechnol. J.">
        <title>De novo genome assembly of the potent medicinal plant Rehmannia glutinosa using nanopore technology.</title>
        <authorList>
            <person name="Ma L."/>
            <person name="Dong C."/>
            <person name="Song C."/>
            <person name="Wang X."/>
            <person name="Zheng X."/>
            <person name="Niu Y."/>
            <person name="Chen S."/>
            <person name="Feng W."/>
        </authorList>
    </citation>
    <scope>NUCLEOTIDE SEQUENCE [LARGE SCALE GENOMIC DNA]</scope>
    <source>
        <strain evidence="3">DH-2019</strain>
    </source>
</reference>
<evidence type="ECO:0000259" key="2">
    <source>
        <dbReference type="PROSITE" id="PS50011"/>
    </source>
</evidence>
<dbReference type="Pfam" id="PF00069">
    <property type="entry name" value="Pkinase"/>
    <property type="match status" value="1"/>
</dbReference>
<protein>
    <recommendedName>
        <fullName evidence="2">Protein kinase domain-containing protein</fullName>
    </recommendedName>
</protein>
<keyword evidence="1" id="KW-0732">Signal</keyword>
<feature type="signal peptide" evidence="1">
    <location>
        <begin position="1"/>
        <end position="24"/>
    </location>
</feature>
<name>A0ABR0WVN7_REHGL</name>
<sequence>MTLMSLFSQLLLAFAFSFLLSILAQSPPGFISLDCGLSESNGYNDSITERNPNVLSWEHRLSIMVGAAQGVEYLHHGCNPAVIHRDIKPENILLTKEFEAKLADFGMSRIFPVQTSRIIGTPGYHDPEYKEPAMLTEKIDVYSFGVVMLVVVTGQPAIIQGTTHITQWIGPKIRQGDIRGIVDPRLEGNCDVNVAWRVVELAMACVSTNLSSRPNMNYVVKQLEECLPTVLANQLHEGDDTSYSNHAAVISSKMTNLFRPTTR</sequence>
<dbReference type="SUPFAM" id="SSF56112">
    <property type="entry name" value="Protein kinase-like (PK-like)"/>
    <property type="match status" value="1"/>
</dbReference>
<dbReference type="Proteomes" id="UP001318860">
    <property type="component" value="Unassembled WGS sequence"/>
</dbReference>
<dbReference type="SMART" id="SM00220">
    <property type="entry name" value="S_TKc"/>
    <property type="match status" value="1"/>
</dbReference>
<accession>A0ABR0WVN7</accession>
<feature type="chain" id="PRO_5047442826" description="Protein kinase domain-containing protein" evidence="1">
    <location>
        <begin position="25"/>
        <end position="263"/>
    </location>
</feature>
<evidence type="ECO:0000256" key="1">
    <source>
        <dbReference type="SAM" id="SignalP"/>
    </source>
</evidence>
<dbReference type="PANTHER" id="PTHR45631">
    <property type="entry name" value="OS07G0107800 PROTEIN-RELATED"/>
    <property type="match status" value="1"/>
</dbReference>
<dbReference type="PROSITE" id="PS50011">
    <property type="entry name" value="PROTEIN_KINASE_DOM"/>
    <property type="match status" value="1"/>
</dbReference>
<keyword evidence="4" id="KW-1185">Reference proteome</keyword>
<dbReference type="InterPro" id="IPR008271">
    <property type="entry name" value="Ser/Thr_kinase_AS"/>
</dbReference>
<evidence type="ECO:0000313" key="4">
    <source>
        <dbReference type="Proteomes" id="UP001318860"/>
    </source>
</evidence>
<comment type="caution">
    <text evidence="3">The sequence shown here is derived from an EMBL/GenBank/DDBJ whole genome shotgun (WGS) entry which is preliminary data.</text>
</comment>
<dbReference type="PANTHER" id="PTHR45631:SF202">
    <property type="entry name" value="SENESCENCE-INDUCED RECEPTOR-LIKE SERINE_THREONINE-PROTEIN KINASE"/>
    <property type="match status" value="1"/>
</dbReference>
<proteinExistence type="predicted"/>
<dbReference type="InterPro" id="IPR011009">
    <property type="entry name" value="Kinase-like_dom_sf"/>
</dbReference>
<gene>
    <name evidence="3" type="ORF">DH2020_015349</name>
</gene>
<dbReference type="InterPro" id="IPR000719">
    <property type="entry name" value="Prot_kinase_dom"/>
</dbReference>
<organism evidence="3 4">
    <name type="scientific">Rehmannia glutinosa</name>
    <name type="common">Chinese foxglove</name>
    <dbReference type="NCBI Taxonomy" id="99300"/>
    <lineage>
        <taxon>Eukaryota</taxon>
        <taxon>Viridiplantae</taxon>
        <taxon>Streptophyta</taxon>
        <taxon>Embryophyta</taxon>
        <taxon>Tracheophyta</taxon>
        <taxon>Spermatophyta</taxon>
        <taxon>Magnoliopsida</taxon>
        <taxon>eudicotyledons</taxon>
        <taxon>Gunneridae</taxon>
        <taxon>Pentapetalae</taxon>
        <taxon>asterids</taxon>
        <taxon>lamiids</taxon>
        <taxon>Lamiales</taxon>
        <taxon>Orobanchaceae</taxon>
        <taxon>Rehmannieae</taxon>
        <taxon>Rehmannia</taxon>
    </lineage>
</organism>
<feature type="domain" description="Protein kinase" evidence="2">
    <location>
        <begin position="1"/>
        <end position="230"/>
    </location>
</feature>
<evidence type="ECO:0000313" key="3">
    <source>
        <dbReference type="EMBL" id="KAK6150417.1"/>
    </source>
</evidence>
<dbReference type="EMBL" id="JABTTQ020000008">
    <property type="protein sequence ID" value="KAK6150417.1"/>
    <property type="molecule type" value="Genomic_DNA"/>
</dbReference>
<dbReference type="Gene3D" id="1.10.510.10">
    <property type="entry name" value="Transferase(Phosphotransferase) domain 1"/>
    <property type="match status" value="1"/>
</dbReference>
<dbReference type="PROSITE" id="PS00108">
    <property type="entry name" value="PROTEIN_KINASE_ST"/>
    <property type="match status" value="1"/>
</dbReference>